<dbReference type="Proteomes" id="UP000324222">
    <property type="component" value="Unassembled WGS sequence"/>
</dbReference>
<sequence length="78" mass="9312">MYSHDVTMLLLHTHYCARHITLLSFRMHLHFIQGTQPLMRDPGQHITFKVFKRLQMSISLAAFVFKRDFPVRVSDIQR</sequence>
<dbReference type="EMBL" id="VSRR010043121">
    <property type="protein sequence ID" value="MPC76334.1"/>
    <property type="molecule type" value="Genomic_DNA"/>
</dbReference>
<evidence type="ECO:0000313" key="2">
    <source>
        <dbReference type="Proteomes" id="UP000324222"/>
    </source>
</evidence>
<protein>
    <submittedName>
        <fullName evidence="1">Uncharacterized protein</fullName>
    </submittedName>
</protein>
<keyword evidence="2" id="KW-1185">Reference proteome</keyword>
<proteinExistence type="predicted"/>
<accession>A0A5B7I699</accession>
<name>A0A5B7I699_PORTR</name>
<gene>
    <name evidence="1" type="ORF">E2C01_070744</name>
</gene>
<dbReference type="AlphaFoldDB" id="A0A5B7I699"/>
<comment type="caution">
    <text evidence="1">The sequence shown here is derived from an EMBL/GenBank/DDBJ whole genome shotgun (WGS) entry which is preliminary data.</text>
</comment>
<evidence type="ECO:0000313" key="1">
    <source>
        <dbReference type="EMBL" id="MPC76334.1"/>
    </source>
</evidence>
<reference evidence="1 2" key="1">
    <citation type="submission" date="2019-05" db="EMBL/GenBank/DDBJ databases">
        <title>Another draft genome of Portunus trituberculatus and its Hox gene families provides insights of decapod evolution.</title>
        <authorList>
            <person name="Jeong J.-H."/>
            <person name="Song I."/>
            <person name="Kim S."/>
            <person name="Choi T."/>
            <person name="Kim D."/>
            <person name="Ryu S."/>
            <person name="Kim W."/>
        </authorList>
    </citation>
    <scope>NUCLEOTIDE SEQUENCE [LARGE SCALE GENOMIC DNA]</scope>
    <source>
        <tissue evidence="1">Muscle</tissue>
    </source>
</reference>
<organism evidence="1 2">
    <name type="scientific">Portunus trituberculatus</name>
    <name type="common">Swimming crab</name>
    <name type="synonym">Neptunus trituberculatus</name>
    <dbReference type="NCBI Taxonomy" id="210409"/>
    <lineage>
        <taxon>Eukaryota</taxon>
        <taxon>Metazoa</taxon>
        <taxon>Ecdysozoa</taxon>
        <taxon>Arthropoda</taxon>
        <taxon>Crustacea</taxon>
        <taxon>Multicrustacea</taxon>
        <taxon>Malacostraca</taxon>
        <taxon>Eumalacostraca</taxon>
        <taxon>Eucarida</taxon>
        <taxon>Decapoda</taxon>
        <taxon>Pleocyemata</taxon>
        <taxon>Brachyura</taxon>
        <taxon>Eubrachyura</taxon>
        <taxon>Portunoidea</taxon>
        <taxon>Portunidae</taxon>
        <taxon>Portuninae</taxon>
        <taxon>Portunus</taxon>
    </lineage>
</organism>